<sequence>MHHLQSQRTQSLVVAIAAILGAFASPDGASAYVPDDRWSTTASGSTGTNGDIATITWSLVADGTSIVSEGPSNLVSYMDGLFGSSGGSNLTTRPWFSLFQESFDRWTELGGIKFVYEPNDNGVQMGGNTAGVLGVRGDIRIGGANIDGPNGTLAYTYLPNNGDMVVDTGETNFYNNSANNYLQLRNTITHELGHAFGLLHIESSSDHLLMEPYIDTTFDGPQLDDIRGLHGLYGDALEKTNNGAGNDSYSLATSLGAIAAGASKAIGTSAASGQAVGPDETDFVSIANSNDFDFFSFTVNSASLLNVTLTPLGGVFTQGAEGGAQSTFDANARNDLSLAIYGTNGTTLLGTANNTAAGFAESLAGISLPAAGQYYVRVAGSTANVQLYELQLSVANAIVTQPGDFDGDGVVDGDDFLVWQRAFGTSGTGLAADGNSDGQVDALDLAIFKQHFGESLGSVVAATMAVPEPAAATLLLFAATMFVPRKAKRLVRE</sequence>
<dbReference type="GO" id="GO:0000272">
    <property type="term" value="P:polysaccharide catabolic process"/>
    <property type="evidence" value="ECO:0007669"/>
    <property type="project" value="InterPro"/>
</dbReference>
<keyword evidence="8" id="KW-0482">Metalloprotease</keyword>
<dbReference type="GO" id="GO:0006508">
    <property type="term" value="P:proteolysis"/>
    <property type="evidence" value="ECO:0007669"/>
    <property type="project" value="UniProtKB-KW"/>
</dbReference>
<dbReference type="InterPro" id="IPR024079">
    <property type="entry name" value="MetalloPept_cat_dom_sf"/>
</dbReference>
<dbReference type="InterPro" id="IPR018247">
    <property type="entry name" value="EF_Hand_1_Ca_BS"/>
</dbReference>
<dbReference type="SUPFAM" id="SSF55486">
    <property type="entry name" value="Metalloproteases ('zincins'), catalytic domain"/>
    <property type="match status" value="1"/>
</dbReference>
<dbReference type="GO" id="GO:0030574">
    <property type="term" value="P:collagen catabolic process"/>
    <property type="evidence" value="ECO:0007669"/>
    <property type="project" value="TreeGrafter"/>
</dbReference>
<accession>A0A5K7XDX0</accession>
<dbReference type="GO" id="GO:0004553">
    <property type="term" value="F:hydrolase activity, hydrolyzing O-glycosyl compounds"/>
    <property type="evidence" value="ECO:0007669"/>
    <property type="project" value="InterPro"/>
</dbReference>
<dbReference type="InterPro" id="IPR036439">
    <property type="entry name" value="Dockerin_dom_sf"/>
</dbReference>
<dbReference type="PROSITE" id="PS00018">
    <property type="entry name" value="EF_HAND_1"/>
    <property type="match status" value="2"/>
</dbReference>
<evidence type="ECO:0000256" key="8">
    <source>
        <dbReference type="ARBA" id="ARBA00023049"/>
    </source>
</evidence>
<dbReference type="KEGG" id="lpav:PLANPX_2663"/>
<comment type="cofactor">
    <cofactor evidence="1">
        <name>Zn(2+)</name>
        <dbReference type="ChEBI" id="CHEBI:29105"/>
    </cofactor>
</comment>
<dbReference type="InterPro" id="IPR007280">
    <property type="entry name" value="Peptidase_C_arc/bac"/>
</dbReference>
<evidence type="ECO:0000256" key="3">
    <source>
        <dbReference type="ARBA" id="ARBA00022670"/>
    </source>
</evidence>
<dbReference type="GO" id="GO:0005615">
    <property type="term" value="C:extracellular space"/>
    <property type="evidence" value="ECO:0007669"/>
    <property type="project" value="TreeGrafter"/>
</dbReference>
<evidence type="ECO:0000313" key="11">
    <source>
        <dbReference type="EMBL" id="BBO33051.1"/>
    </source>
</evidence>
<dbReference type="GO" id="GO:0008270">
    <property type="term" value="F:zinc ion binding"/>
    <property type="evidence" value="ECO:0007669"/>
    <property type="project" value="InterPro"/>
</dbReference>
<evidence type="ECO:0000259" key="10">
    <source>
        <dbReference type="PROSITE" id="PS51766"/>
    </source>
</evidence>
<dbReference type="PANTHER" id="PTHR10201">
    <property type="entry name" value="MATRIX METALLOPROTEINASE"/>
    <property type="match status" value="1"/>
</dbReference>
<reference evidence="12" key="1">
    <citation type="submission" date="2019-10" db="EMBL/GenBank/DDBJ databases">
        <title>Lacipirellula parvula gen. nov., sp. nov., representing a lineage of planctomycetes widespread in freshwater anoxic habitats, and description of the family Lacipirellulaceae.</title>
        <authorList>
            <person name="Dedysh S.N."/>
            <person name="Kulichevskaya I.S."/>
            <person name="Beletsky A.V."/>
            <person name="Rakitin A.L."/>
            <person name="Mardanov A.V."/>
            <person name="Ivanova A.A."/>
            <person name="Saltykova V.X."/>
            <person name="Rijpstra W.I.C."/>
            <person name="Sinninghe Damste J.S."/>
            <person name="Ravin N.V."/>
        </authorList>
    </citation>
    <scope>NUCLEOTIDE SEQUENCE [LARGE SCALE GENOMIC DNA]</scope>
    <source>
        <strain evidence="12">PX69</strain>
    </source>
</reference>
<organism evidence="11 12">
    <name type="scientific">Lacipirellula parvula</name>
    <dbReference type="NCBI Taxonomy" id="2650471"/>
    <lineage>
        <taxon>Bacteria</taxon>
        <taxon>Pseudomonadati</taxon>
        <taxon>Planctomycetota</taxon>
        <taxon>Planctomycetia</taxon>
        <taxon>Pirellulales</taxon>
        <taxon>Lacipirellulaceae</taxon>
        <taxon>Lacipirellula</taxon>
    </lineage>
</organism>
<evidence type="ECO:0000256" key="6">
    <source>
        <dbReference type="ARBA" id="ARBA00022801"/>
    </source>
</evidence>
<dbReference type="SMART" id="SM00235">
    <property type="entry name" value="ZnMc"/>
    <property type="match status" value="1"/>
</dbReference>
<dbReference type="Gene3D" id="2.60.120.380">
    <property type="match status" value="1"/>
</dbReference>
<dbReference type="Gene3D" id="1.10.1330.10">
    <property type="entry name" value="Dockerin domain"/>
    <property type="match status" value="1"/>
</dbReference>
<dbReference type="Proteomes" id="UP000326837">
    <property type="component" value="Chromosome"/>
</dbReference>
<evidence type="ECO:0000256" key="4">
    <source>
        <dbReference type="ARBA" id="ARBA00022723"/>
    </source>
</evidence>
<dbReference type="SUPFAM" id="SSF63446">
    <property type="entry name" value="Type I dockerin domain"/>
    <property type="match status" value="1"/>
</dbReference>
<evidence type="ECO:0000256" key="2">
    <source>
        <dbReference type="ARBA" id="ARBA00010370"/>
    </source>
</evidence>
<evidence type="ECO:0000256" key="1">
    <source>
        <dbReference type="ARBA" id="ARBA00001947"/>
    </source>
</evidence>
<dbReference type="RefSeq" id="WP_172992002.1">
    <property type="nucleotide sequence ID" value="NZ_AP021861.1"/>
</dbReference>
<evidence type="ECO:0000256" key="7">
    <source>
        <dbReference type="ARBA" id="ARBA00022833"/>
    </source>
</evidence>
<dbReference type="InterPro" id="IPR002105">
    <property type="entry name" value="Dockerin_1_rpt"/>
</dbReference>
<dbReference type="InterPro" id="IPR006026">
    <property type="entry name" value="Peptidase_Metallo"/>
</dbReference>
<dbReference type="InterPro" id="IPR001818">
    <property type="entry name" value="Pept_M10_metallopeptidase"/>
</dbReference>
<keyword evidence="6" id="KW-0378">Hydrolase</keyword>
<proteinExistence type="inferred from homology"/>
<dbReference type="InterPro" id="IPR016134">
    <property type="entry name" value="Dockerin_dom"/>
</dbReference>
<keyword evidence="4" id="KW-0479">Metal-binding</keyword>
<dbReference type="PROSITE" id="PS51766">
    <property type="entry name" value="DOCKERIN"/>
    <property type="match status" value="1"/>
</dbReference>
<evidence type="ECO:0000256" key="9">
    <source>
        <dbReference type="SAM" id="SignalP"/>
    </source>
</evidence>
<dbReference type="GO" id="GO:0004222">
    <property type="term" value="F:metalloendopeptidase activity"/>
    <property type="evidence" value="ECO:0007669"/>
    <property type="project" value="InterPro"/>
</dbReference>
<dbReference type="GO" id="GO:0031012">
    <property type="term" value="C:extracellular matrix"/>
    <property type="evidence" value="ECO:0007669"/>
    <property type="project" value="InterPro"/>
</dbReference>
<dbReference type="Pfam" id="PF04151">
    <property type="entry name" value="PPC"/>
    <property type="match status" value="1"/>
</dbReference>
<evidence type="ECO:0000256" key="5">
    <source>
        <dbReference type="ARBA" id="ARBA00022729"/>
    </source>
</evidence>
<keyword evidence="12" id="KW-1185">Reference proteome</keyword>
<feature type="signal peptide" evidence="9">
    <location>
        <begin position="1"/>
        <end position="24"/>
    </location>
</feature>
<keyword evidence="5 9" id="KW-0732">Signal</keyword>
<gene>
    <name evidence="11" type="ORF">PLANPX_2663</name>
</gene>
<dbReference type="Pfam" id="PF00404">
    <property type="entry name" value="Dockerin_1"/>
    <property type="match status" value="1"/>
</dbReference>
<comment type="similarity">
    <text evidence="2">Belongs to the peptidase M10A family.</text>
</comment>
<name>A0A5K7XDX0_9BACT</name>
<dbReference type="Gene3D" id="3.40.390.10">
    <property type="entry name" value="Collagenase (Catalytic Domain)"/>
    <property type="match status" value="1"/>
</dbReference>
<keyword evidence="7" id="KW-0862">Zinc</keyword>
<protein>
    <recommendedName>
        <fullName evidence="10">Dockerin domain-containing protein</fullName>
    </recommendedName>
</protein>
<evidence type="ECO:0000313" key="12">
    <source>
        <dbReference type="Proteomes" id="UP000326837"/>
    </source>
</evidence>
<keyword evidence="3" id="KW-0645">Protease</keyword>
<feature type="chain" id="PRO_5025018095" description="Dockerin domain-containing protein" evidence="9">
    <location>
        <begin position="25"/>
        <end position="493"/>
    </location>
</feature>
<feature type="domain" description="Dockerin" evidence="10">
    <location>
        <begin position="398"/>
        <end position="461"/>
    </location>
</feature>
<dbReference type="Pfam" id="PF00413">
    <property type="entry name" value="Peptidase_M10"/>
    <property type="match status" value="1"/>
</dbReference>
<dbReference type="PANTHER" id="PTHR10201:SF291">
    <property type="entry name" value="MATRIX METALLOPROTEINASE 1, ISOFORM C-RELATED"/>
    <property type="match status" value="1"/>
</dbReference>
<dbReference type="AlphaFoldDB" id="A0A5K7XDX0"/>
<dbReference type="EMBL" id="AP021861">
    <property type="protein sequence ID" value="BBO33051.1"/>
    <property type="molecule type" value="Genomic_DNA"/>
</dbReference>
<dbReference type="GO" id="GO:0030198">
    <property type="term" value="P:extracellular matrix organization"/>
    <property type="evidence" value="ECO:0007669"/>
    <property type="project" value="TreeGrafter"/>
</dbReference>